<feature type="domain" description="AAA+ ATPase" evidence="3">
    <location>
        <begin position="26"/>
        <end position="174"/>
    </location>
</feature>
<gene>
    <name evidence="4" type="ORF">AAA083_14885</name>
</gene>
<evidence type="ECO:0000259" key="3">
    <source>
        <dbReference type="SMART" id="SM00382"/>
    </source>
</evidence>
<dbReference type="EMBL" id="JBBNOP010000021">
    <property type="protein sequence ID" value="MEQ3364263.1"/>
    <property type="molecule type" value="Genomic_DNA"/>
</dbReference>
<evidence type="ECO:0000313" key="4">
    <source>
        <dbReference type="EMBL" id="MEQ3364263.1"/>
    </source>
</evidence>
<keyword evidence="1" id="KW-0547">Nucleotide-binding</keyword>
<feature type="non-terminal residue" evidence="4">
    <location>
        <position position="1"/>
    </location>
</feature>
<dbReference type="InterPro" id="IPR001270">
    <property type="entry name" value="ClpA/B"/>
</dbReference>
<dbReference type="Gene3D" id="3.40.50.300">
    <property type="entry name" value="P-loop containing nucleotide triphosphate hydrolases"/>
    <property type="match status" value="1"/>
</dbReference>
<sequence length="242" mass="26972">DWRYQILLIVGTGEGYYSFYALEEQKVFSLLLLGPSGVGKTEVAKILSGAIASNQPLPKINLGNYSSKDSLNSLIGSPRGYVGSEEGELGRKLDSSKAGVLLVDEFEKAEPAVWNFFLDLLETGTYTDSQGREHDLGGYVIVFTTNCPREHLETTFPAELLSRFSLIAHFVRLNHDEKEKIVERYVSGIADAYKKLSNRSWPPLPENIAERALQEIDVDGIDNIRILKNVARSWLTSFVEGL</sequence>
<proteinExistence type="predicted"/>
<dbReference type="InterPro" id="IPR050130">
    <property type="entry name" value="ClpA_ClpB"/>
</dbReference>
<evidence type="ECO:0000313" key="5">
    <source>
        <dbReference type="Proteomes" id="UP001487305"/>
    </source>
</evidence>
<dbReference type="InterPro" id="IPR003593">
    <property type="entry name" value="AAA+_ATPase"/>
</dbReference>
<keyword evidence="2" id="KW-0067">ATP-binding</keyword>
<dbReference type="PANTHER" id="PTHR11638">
    <property type="entry name" value="ATP-DEPENDENT CLP PROTEASE"/>
    <property type="match status" value="1"/>
</dbReference>
<dbReference type="SUPFAM" id="SSF52540">
    <property type="entry name" value="P-loop containing nucleoside triphosphate hydrolases"/>
    <property type="match status" value="1"/>
</dbReference>
<dbReference type="PRINTS" id="PR00300">
    <property type="entry name" value="CLPPROTEASEA"/>
</dbReference>
<dbReference type="InterPro" id="IPR003959">
    <property type="entry name" value="ATPase_AAA_core"/>
</dbReference>
<reference evidence="4 5" key="1">
    <citation type="submission" date="2024-04" db="EMBL/GenBank/DDBJ databases">
        <title>Human intestinal bacterial collection.</title>
        <authorList>
            <person name="Pauvert C."/>
            <person name="Hitch T.C.A."/>
            <person name="Clavel T."/>
        </authorList>
    </citation>
    <scope>NUCLEOTIDE SEQUENCE [LARGE SCALE GENOMIC DNA]</scope>
    <source>
        <strain evidence="4 5">CLA-KB-H42</strain>
    </source>
</reference>
<dbReference type="PANTHER" id="PTHR11638:SF18">
    <property type="entry name" value="HEAT SHOCK PROTEIN 104"/>
    <property type="match status" value="1"/>
</dbReference>
<organism evidence="4 5">
    <name type="scientific">Raoultibacter massiliensis</name>
    <dbReference type="NCBI Taxonomy" id="1852371"/>
    <lineage>
        <taxon>Bacteria</taxon>
        <taxon>Bacillati</taxon>
        <taxon>Actinomycetota</taxon>
        <taxon>Coriobacteriia</taxon>
        <taxon>Eggerthellales</taxon>
        <taxon>Eggerthellaceae</taxon>
        <taxon>Raoultibacter</taxon>
    </lineage>
</organism>
<evidence type="ECO:0000256" key="1">
    <source>
        <dbReference type="ARBA" id="ARBA00022741"/>
    </source>
</evidence>
<accession>A0ABV1JHQ3</accession>
<dbReference type="RefSeq" id="WP_349227968.1">
    <property type="nucleotide sequence ID" value="NZ_JBBNOP010000021.1"/>
</dbReference>
<dbReference type="Proteomes" id="UP001487305">
    <property type="component" value="Unassembled WGS sequence"/>
</dbReference>
<protein>
    <submittedName>
        <fullName evidence="4">AAA family ATPase</fullName>
    </submittedName>
</protein>
<comment type="caution">
    <text evidence="4">The sequence shown here is derived from an EMBL/GenBank/DDBJ whole genome shotgun (WGS) entry which is preliminary data.</text>
</comment>
<keyword evidence="5" id="KW-1185">Reference proteome</keyword>
<dbReference type="SMART" id="SM00382">
    <property type="entry name" value="AAA"/>
    <property type="match status" value="1"/>
</dbReference>
<name>A0ABV1JHQ3_9ACTN</name>
<dbReference type="Pfam" id="PF07724">
    <property type="entry name" value="AAA_2"/>
    <property type="match status" value="1"/>
</dbReference>
<dbReference type="InterPro" id="IPR027417">
    <property type="entry name" value="P-loop_NTPase"/>
</dbReference>
<evidence type="ECO:0000256" key="2">
    <source>
        <dbReference type="ARBA" id="ARBA00022840"/>
    </source>
</evidence>